<keyword evidence="4" id="KW-1185">Reference proteome</keyword>
<dbReference type="Proteomes" id="UP000325614">
    <property type="component" value="Chromosome"/>
</dbReference>
<organism evidence="3 4">
    <name type="scientific">Microvirga thermotolerans</name>
    <dbReference type="NCBI Taxonomy" id="2651334"/>
    <lineage>
        <taxon>Bacteria</taxon>
        <taxon>Pseudomonadati</taxon>
        <taxon>Pseudomonadota</taxon>
        <taxon>Alphaproteobacteria</taxon>
        <taxon>Hyphomicrobiales</taxon>
        <taxon>Methylobacteriaceae</taxon>
        <taxon>Microvirga</taxon>
    </lineage>
</organism>
<dbReference type="GO" id="GO:0015074">
    <property type="term" value="P:DNA integration"/>
    <property type="evidence" value="ECO:0007669"/>
    <property type="project" value="InterPro"/>
</dbReference>
<proteinExistence type="predicted"/>
<dbReference type="KEGG" id="mico:GDR74_07310"/>
<evidence type="ECO:0000313" key="4">
    <source>
        <dbReference type="Proteomes" id="UP000325614"/>
    </source>
</evidence>
<dbReference type="EMBL" id="CP045423">
    <property type="protein sequence ID" value="QFU18053.1"/>
    <property type="molecule type" value="Genomic_DNA"/>
</dbReference>
<evidence type="ECO:0000313" key="3">
    <source>
        <dbReference type="EMBL" id="QFU18053.1"/>
    </source>
</evidence>
<dbReference type="Pfam" id="PF13333">
    <property type="entry name" value="rve_2"/>
    <property type="match status" value="1"/>
</dbReference>
<sequence length="138" mass="15314">MGSRRRSVGSGPLERPRGNRDFFKILRSEPVWRAVVQTRAEAEEATGRYIDSFYNPIRRHSTLDDVSPVPFHPVGPNGAGPACRSTSTSGKTAVHTPWPCPCASRILNLSLPNNKRPTGRIVRGLREGTLEQALPWRT</sequence>
<feature type="region of interest" description="Disordered" evidence="1">
    <location>
        <begin position="66"/>
        <end position="95"/>
    </location>
</feature>
<evidence type="ECO:0000259" key="2">
    <source>
        <dbReference type="Pfam" id="PF13333"/>
    </source>
</evidence>
<feature type="domain" description="Integrase catalytic" evidence="2">
    <location>
        <begin position="22"/>
        <end position="71"/>
    </location>
</feature>
<name>A0A5P9K019_9HYPH</name>
<protein>
    <submittedName>
        <fullName evidence="3">IS3 family transposase</fullName>
    </submittedName>
</protein>
<accession>A0A5P9K019</accession>
<evidence type="ECO:0000256" key="1">
    <source>
        <dbReference type="SAM" id="MobiDB-lite"/>
    </source>
</evidence>
<reference evidence="3 4" key="1">
    <citation type="submission" date="2019-10" db="EMBL/GenBank/DDBJ databases">
        <title>Isolation, Identification of Microvirga thermotolerans HR1, a novel thermophilic bacterium and Comparative Genomics of the genus Microvirga.</title>
        <authorList>
            <person name="Li J."/>
            <person name="Zhang W."/>
            <person name="Lin M."/>
            <person name="Wang J."/>
        </authorList>
    </citation>
    <scope>NUCLEOTIDE SEQUENCE [LARGE SCALE GENOMIC DNA]</scope>
    <source>
        <strain evidence="3 4">HR1</strain>
    </source>
</reference>
<dbReference type="InterPro" id="IPR001584">
    <property type="entry name" value="Integrase_cat-core"/>
</dbReference>
<dbReference type="AlphaFoldDB" id="A0A5P9K019"/>
<gene>
    <name evidence="3" type="ORF">GDR74_07310</name>
</gene>